<dbReference type="GO" id="GO:0005829">
    <property type="term" value="C:cytosol"/>
    <property type="evidence" value="ECO:0000318"/>
    <property type="project" value="GO_Central"/>
</dbReference>
<feature type="domain" description="ELP1 first N-terminal beta-propeller" evidence="8">
    <location>
        <begin position="1"/>
        <end position="329"/>
    </location>
</feature>
<evidence type="ECO:0000256" key="4">
    <source>
        <dbReference type="ARBA" id="ARBA00022694"/>
    </source>
</evidence>
<dbReference type="InterPro" id="IPR006849">
    <property type="entry name" value="Elp1"/>
</dbReference>
<keyword evidence="3 6" id="KW-0963">Cytoplasm</keyword>
<dbReference type="GO" id="GO:0000049">
    <property type="term" value="F:tRNA binding"/>
    <property type="evidence" value="ECO:0000318"/>
    <property type="project" value="GO_Central"/>
</dbReference>
<dbReference type="EMBL" id="GL871072">
    <property type="protein sequence ID" value="EGC35070.1"/>
    <property type="molecule type" value="Genomic_DNA"/>
</dbReference>
<keyword evidence="6" id="KW-0539">Nucleus</keyword>
<dbReference type="Pfam" id="PF23936">
    <property type="entry name" value="HB_ELP1"/>
    <property type="match status" value="1"/>
</dbReference>
<dbReference type="SUPFAM" id="SSF69322">
    <property type="entry name" value="Tricorn protease domain 2"/>
    <property type="match status" value="1"/>
</dbReference>
<feature type="region of interest" description="Disordered" evidence="7">
    <location>
        <begin position="1213"/>
        <end position="1237"/>
    </location>
</feature>
<feature type="domain" description="ELP1 alpha-solenoid" evidence="11">
    <location>
        <begin position="715"/>
        <end position="926"/>
    </location>
</feature>
<dbReference type="GO" id="GO:0002926">
    <property type="term" value="P:tRNA wobble base 5-methoxycarbonylmethyl-2-thiouridinylation"/>
    <property type="evidence" value="ECO:0000318"/>
    <property type="project" value="GO_Central"/>
</dbReference>
<feature type="domain" description="ELP1 three-helical bundle" evidence="12">
    <location>
        <begin position="1113"/>
        <end position="1300"/>
    </location>
</feature>
<comment type="function">
    <text evidence="6">Component of the elongator complex which is required for multiple tRNA modifications, including mcm5U (5-methoxycarbonylmethyl uridine), mcm5s2U (5-methoxycarbonylmethyl-2-thiouridine), and ncm5U (5-carbamoylmethyl uridine). The elongator complex catalyzes formation of carboxymethyluridine in the wobble base at position 34 in tRNAs.</text>
</comment>
<comment type="similarity">
    <text evidence="2 6">Belongs to the ELP1/IKA1 family.</text>
</comment>
<dbReference type="InterPro" id="IPR056169">
    <property type="entry name" value="HB_ELP1"/>
</dbReference>
<dbReference type="VEuPathDB" id="AmoebaDB:DICPUDRAFT_79181"/>
<dbReference type="PANTHER" id="PTHR12747">
    <property type="entry name" value="ELONGATOR COMPLEX PROTEIN 1"/>
    <property type="match status" value="1"/>
</dbReference>
<dbReference type="STRING" id="5786.F0ZLT5"/>
<evidence type="ECO:0000313" key="13">
    <source>
        <dbReference type="EMBL" id="EGC35070.1"/>
    </source>
</evidence>
<dbReference type="Gene3D" id="2.130.10.10">
    <property type="entry name" value="YVTN repeat-like/Quinoprotein amine dehydrogenase"/>
    <property type="match status" value="1"/>
</dbReference>
<keyword evidence="14" id="KW-1185">Reference proteome</keyword>
<dbReference type="Pfam" id="PF23925">
    <property type="entry name" value="A-sol_ELP1"/>
    <property type="match status" value="1"/>
</dbReference>
<evidence type="ECO:0000259" key="8">
    <source>
        <dbReference type="Pfam" id="PF04762"/>
    </source>
</evidence>
<dbReference type="FunCoup" id="F0ZLT5">
    <property type="interactions" value="901"/>
</dbReference>
<proteinExistence type="inferred from homology"/>
<dbReference type="InterPro" id="IPR056165">
    <property type="entry name" value="Beta-prop_ELP1_2nd"/>
</dbReference>
<organism evidence="13 14">
    <name type="scientific">Dictyostelium purpureum</name>
    <name type="common">Slime mold</name>
    <dbReference type="NCBI Taxonomy" id="5786"/>
    <lineage>
        <taxon>Eukaryota</taxon>
        <taxon>Amoebozoa</taxon>
        <taxon>Evosea</taxon>
        <taxon>Eumycetozoa</taxon>
        <taxon>Dictyostelia</taxon>
        <taxon>Dictyosteliales</taxon>
        <taxon>Dictyosteliaceae</taxon>
        <taxon>Dictyostelium</taxon>
    </lineage>
</organism>
<evidence type="ECO:0000256" key="1">
    <source>
        <dbReference type="ARBA" id="ARBA00005043"/>
    </source>
</evidence>
<dbReference type="GO" id="GO:0005634">
    <property type="term" value="C:nucleus"/>
    <property type="evidence" value="ECO:0007669"/>
    <property type="project" value="UniProtKB-SubCell"/>
</dbReference>
<dbReference type="PIRSF" id="PIRSF017233">
    <property type="entry name" value="IKAP"/>
    <property type="match status" value="1"/>
</dbReference>
<feature type="compositionally biased region" description="Basic residues" evidence="7">
    <location>
        <begin position="1218"/>
        <end position="1231"/>
    </location>
</feature>
<evidence type="ECO:0000313" key="14">
    <source>
        <dbReference type="Proteomes" id="UP000001064"/>
    </source>
</evidence>
<dbReference type="InterPro" id="IPR056167">
    <property type="entry name" value="A-sol_ELP1"/>
</dbReference>
<comment type="pathway">
    <text evidence="1">tRNA modification; 5-methoxycarbonylmethyl-2-thiouridine-tRNA biosynthesis.</text>
</comment>
<gene>
    <name evidence="13" type="ORF">DICPUDRAFT_79181</name>
</gene>
<name>F0ZLT5_DICPU</name>
<sequence length="1375" mass="156398">MKNITRLIEFSDLIEGENGFKLFSFDNQNNIVYFITSSNQLIIYSPSNKKVTMKIELNDQDILSEGALINSIQFIPDLEAICMATDKGDILMYSTSNGQLECVGIVGSGITCMSWSPDYELFILATESETLIQMTKDWEILNEVSINSYLPGKEASQYNTSNSNNNITLDNKTKIPIISWRGDGQYFSCTSFDSATNSIQLRVWERSLQLHSMNETSVAGLENQISWRPSGSLIAVSHRLEQNKRHDISFFERNGLKHGEFTIRSKGTVEAIEWSCDSEILALLLKVVGDDGSEKTVVQLWHRSNYYWFLKQEINCDSSESIVHMKWDLSAPILRIITSQGRYNEYRLCWDYDVSQGFSSENPSIVVMVDGNTLKMTPFRRLVTPPPMSAYSIALPANSNCSGFSFNRNTFQLSVLVNQINSICIYTPASLPAIPVATKQPTVDLTPQLKPTNYSVPPTLTATISIDSSKLQLYKLRHFFWLNETTFVAVESNTNQNDSIVEVIINKSSFAVEHIYRVNTPNKVLRLTNHLESLDQALFETVDGYLYVYNSSTCPSSSGSMESPTSISPFISQQQENIFKFPTPCPWFSSCTINQEDSVVGLNDRNKLYINQNLLCTDCNSYSLHNKFLLFTTVSHVLRSVSLLAPAPTSPLVYIPPAQQNTYANGKSQAIQQTSNYDDSIRDVERGARIVAVVPHDTRLVLQMPRGNLEAISPRSLTLSTIRELLNQHEYLKAFMLMRRNRIDMNLIYDHNPTDFLRHVETFIDQIQNIDYLNLFISSLRDEDTTKTLFVDLETKHLIPPTNVKPSAVVEGKVNLVCDKLRQVLVEKDSIKFNLPILTTYVKKSPPELDQVLRLIQSLRGEEVNENGETIVNRLAEESLDYIVFLVDVNKLYDIALGTYDFELVIMVAQKSQKDPKEYISFLQELQKMERFYQRYSIDKYLNRWETALYNLARAGEQYEQDCLELIKQHNIYKESLVIYGGSEKAEIKNQKEMFKKVSDIYADYLVQHNNYEDAAYLYTSAGESKKALSAFKDACLWENSIYQAKKLNFTNDELNNLAQECSEVLKRNGKFKEAGLLLSQYSDLETSISAYCEGFYYNDAILLAQNKDRSELVDTLINKSILETVATQTTDINSNYEKYQKMATRIVIVRTNKLNYVPLLLPRGGLDPETSSMMSGMSGIFSEGGQSVNSAMSSVTTSSYVSTYSQQTGTFSTATKTRLKKKDKKPKPQKVRLTGKEGSPFEEEYLVEEMKKLIPSIAQQENIGRIVKGLVILNLFDEARQLSTLYQKYLDLIDGSLDNLSASATAILPENKKEKEKEYQLQLQQMEEEQLQQQQQQQPGLPAQPINNNNKFVTLNIKQIKVTRDKSNWNLNIF</sequence>
<dbReference type="eggNOG" id="KOG1920">
    <property type="taxonomic scope" value="Eukaryota"/>
</dbReference>
<feature type="domain" description="ELP1 N-terminal second beta-propeller" evidence="9">
    <location>
        <begin position="368"/>
        <end position="691"/>
    </location>
</feature>
<evidence type="ECO:0000256" key="5">
    <source>
        <dbReference type="ARBA" id="ARBA00029535"/>
    </source>
</evidence>
<dbReference type="InterPro" id="IPR015943">
    <property type="entry name" value="WD40/YVTN_repeat-like_dom_sf"/>
</dbReference>
<dbReference type="InterPro" id="IPR056166">
    <property type="entry name" value="TPR_ELP1"/>
</dbReference>
<evidence type="ECO:0000256" key="3">
    <source>
        <dbReference type="ARBA" id="ARBA00022490"/>
    </source>
</evidence>
<evidence type="ECO:0000256" key="2">
    <source>
        <dbReference type="ARBA" id="ARBA00006086"/>
    </source>
</evidence>
<protein>
    <recommendedName>
        <fullName evidence="5 6">Elongator complex protein 1</fullName>
    </recommendedName>
</protein>
<dbReference type="Pfam" id="PF23797">
    <property type="entry name" value="Beta-prop_ELP1_2nd"/>
    <property type="match status" value="1"/>
</dbReference>
<evidence type="ECO:0000259" key="12">
    <source>
        <dbReference type="Pfam" id="PF23936"/>
    </source>
</evidence>
<dbReference type="InterPro" id="IPR056164">
    <property type="entry name" value="Beta-prop_ELP1_1st"/>
</dbReference>
<dbReference type="Pfam" id="PF04762">
    <property type="entry name" value="Beta-prop_ELP1_1st"/>
    <property type="match status" value="1"/>
</dbReference>
<dbReference type="Proteomes" id="UP000001064">
    <property type="component" value="Unassembled WGS sequence"/>
</dbReference>
<feature type="region of interest" description="Disordered" evidence="7">
    <location>
        <begin position="1326"/>
        <end position="1346"/>
    </location>
</feature>
<evidence type="ECO:0000259" key="11">
    <source>
        <dbReference type="Pfam" id="PF23925"/>
    </source>
</evidence>
<dbReference type="KEGG" id="dpp:DICPUDRAFT_79181"/>
<reference evidence="14" key="1">
    <citation type="journal article" date="2011" name="Genome Biol.">
        <title>Comparative genomics of the social amoebae Dictyostelium discoideum and Dictyostelium purpureum.</title>
        <authorList>
            <consortium name="US DOE Joint Genome Institute (JGI-PGF)"/>
            <person name="Sucgang R."/>
            <person name="Kuo A."/>
            <person name="Tian X."/>
            <person name="Salerno W."/>
            <person name="Parikh A."/>
            <person name="Feasley C.L."/>
            <person name="Dalin E."/>
            <person name="Tu H."/>
            <person name="Huang E."/>
            <person name="Barry K."/>
            <person name="Lindquist E."/>
            <person name="Shapiro H."/>
            <person name="Bruce D."/>
            <person name="Schmutz J."/>
            <person name="Salamov A."/>
            <person name="Fey P."/>
            <person name="Gaudet P."/>
            <person name="Anjard C."/>
            <person name="Babu M.M."/>
            <person name="Basu S."/>
            <person name="Bushmanova Y."/>
            <person name="van der Wel H."/>
            <person name="Katoh-Kurasawa M."/>
            <person name="Dinh C."/>
            <person name="Coutinho P.M."/>
            <person name="Saito T."/>
            <person name="Elias M."/>
            <person name="Schaap P."/>
            <person name="Kay R.R."/>
            <person name="Henrissat B."/>
            <person name="Eichinger L."/>
            <person name="Rivero F."/>
            <person name="Putnam N.H."/>
            <person name="West C.M."/>
            <person name="Loomis W.F."/>
            <person name="Chisholm R.L."/>
            <person name="Shaulsky G."/>
            <person name="Strassmann J.E."/>
            <person name="Queller D.C."/>
            <person name="Kuspa A."/>
            <person name="Grigoriev I.V."/>
        </authorList>
    </citation>
    <scope>NUCLEOTIDE SEQUENCE [LARGE SCALE GENOMIC DNA]</scope>
    <source>
        <strain evidence="14">QSDP1</strain>
    </source>
</reference>
<keyword evidence="4" id="KW-0819">tRNA processing</keyword>
<comment type="subcellular location">
    <subcellularLocation>
        <location evidence="6">Cytoplasm</location>
    </subcellularLocation>
    <subcellularLocation>
        <location evidence="6">Nucleus</location>
    </subcellularLocation>
</comment>
<evidence type="ECO:0000259" key="10">
    <source>
        <dbReference type="Pfam" id="PF23878"/>
    </source>
</evidence>
<dbReference type="OMA" id="WRESLYC"/>
<dbReference type="RefSeq" id="XP_003288377.1">
    <property type="nucleotide sequence ID" value="XM_003288329.1"/>
</dbReference>
<dbReference type="InParanoid" id="F0ZLT5"/>
<feature type="domain" description="ELP1 TPR" evidence="10">
    <location>
        <begin position="933"/>
        <end position="1100"/>
    </location>
</feature>
<dbReference type="OrthoDB" id="40048at2759"/>
<dbReference type="GO" id="GO:0033588">
    <property type="term" value="C:elongator holoenzyme complex"/>
    <property type="evidence" value="ECO:0000318"/>
    <property type="project" value="GO_Central"/>
</dbReference>
<accession>F0ZLT5</accession>
<evidence type="ECO:0000256" key="6">
    <source>
        <dbReference type="PIRNR" id="PIRNR017233"/>
    </source>
</evidence>
<dbReference type="PANTHER" id="PTHR12747:SF0">
    <property type="entry name" value="ELONGATOR COMPLEX PROTEIN 1"/>
    <property type="match status" value="1"/>
</dbReference>
<evidence type="ECO:0000256" key="7">
    <source>
        <dbReference type="SAM" id="MobiDB-lite"/>
    </source>
</evidence>
<dbReference type="Pfam" id="PF23878">
    <property type="entry name" value="TPR_ELP1"/>
    <property type="match status" value="1"/>
</dbReference>
<dbReference type="UniPathway" id="UPA00988"/>
<dbReference type="GeneID" id="10501811"/>
<evidence type="ECO:0000259" key="9">
    <source>
        <dbReference type="Pfam" id="PF23797"/>
    </source>
</evidence>